<dbReference type="PANTHER" id="PTHR43103:SF5">
    <property type="entry name" value="4-EPIMERASE, PUTATIVE (AFU_ORTHOLOGUE AFUA_7G00360)-RELATED"/>
    <property type="match status" value="1"/>
</dbReference>
<dbReference type="InterPro" id="IPR036291">
    <property type="entry name" value="NAD(P)-bd_dom_sf"/>
</dbReference>
<dbReference type="AlphaFoldDB" id="A0A4R7VF48"/>
<dbReference type="OrthoDB" id="9795501at2"/>
<evidence type="ECO:0000256" key="3">
    <source>
        <dbReference type="ARBA" id="ARBA00023027"/>
    </source>
</evidence>
<dbReference type="Proteomes" id="UP000294927">
    <property type="component" value="Unassembled WGS sequence"/>
</dbReference>
<organism evidence="5 6">
    <name type="scientific">Actinophytocola oryzae</name>
    <dbReference type="NCBI Taxonomy" id="502181"/>
    <lineage>
        <taxon>Bacteria</taxon>
        <taxon>Bacillati</taxon>
        <taxon>Actinomycetota</taxon>
        <taxon>Actinomycetes</taxon>
        <taxon>Pseudonocardiales</taxon>
        <taxon>Pseudonocardiaceae</taxon>
    </lineage>
</organism>
<dbReference type="GO" id="GO:0016491">
    <property type="term" value="F:oxidoreductase activity"/>
    <property type="evidence" value="ECO:0007669"/>
    <property type="project" value="UniProtKB-KW"/>
</dbReference>
<name>A0A4R7VF48_9PSEU</name>
<evidence type="ECO:0000313" key="5">
    <source>
        <dbReference type="EMBL" id="TDV47824.1"/>
    </source>
</evidence>
<sequence length="281" mass="30807">MARVVVTGGSGKLGRAVVADLLAHGWEVHNLDLVAPAAPVCPHLRVDLTDYGQVVEALTGVDDRYRGVDAVVHLAAIPAPGLTANAATFANNVPSTYNVFAAARLAGITNVVWASSETVLGLPFGTPPPYVPVDEEYAGRPESTYSLGKLLDETMAAQFCRWDPTLKIIGLRFSNVMDPQDYERFPDYDADARSRSWNLWSYIDARDGSQAVRLALAYDEPGFEVFVIANADTVMTRPNHELLAEVYPDVPHKREFGPNETLLSIDKARRLLGYDPAHSWR</sequence>
<evidence type="ECO:0000313" key="6">
    <source>
        <dbReference type="Proteomes" id="UP000294927"/>
    </source>
</evidence>
<dbReference type="InterPro" id="IPR001509">
    <property type="entry name" value="Epimerase_deHydtase"/>
</dbReference>
<evidence type="ECO:0000256" key="2">
    <source>
        <dbReference type="ARBA" id="ARBA00023002"/>
    </source>
</evidence>
<keyword evidence="2" id="KW-0560">Oxidoreductase</keyword>
<reference evidence="5 6" key="1">
    <citation type="submission" date="2019-03" db="EMBL/GenBank/DDBJ databases">
        <title>Genomic Encyclopedia of Archaeal and Bacterial Type Strains, Phase II (KMG-II): from individual species to whole genera.</title>
        <authorList>
            <person name="Goeker M."/>
        </authorList>
    </citation>
    <scope>NUCLEOTIDE SEQUENCE [LARGE SCALE GENOMIC DNA]</scope>
    <source>
        <strain evidence="5 6">DSM 45499</strain>
    </source>
</reference>
<comment type="similarity">
    <text evidence="1">Belongs to the NAD(P)-dependent epimerase/dehydratase family.</text>
</comment>
<protein>
    <submittedName>
        <fullName evidence="5">Nucleoside-diphosphate-sugar epimerase</fullName>
    </submittedName>
</protein>
<dbReference type="EMBL" id="SOCP01000009">
    <property type="protein sequence ID" value="TDV47824.1"/>
    <property type="molecule type" value="Genomic_DNA"/>
</dbReference>
<gene>
    <name evidence="5" type="ORF">CLV71_10959</name>
</gene>
<keyword evidence="6" id="KW-1185">Reference proteome</keyword>
<dbReference type="Gene3D" id="3.40.50.720">
    <property type="entry name" value="NAD(P)-binding Rossmann-like Domain"/>
    <property type="match status" value="1"/>
</dbReference>
<accession>A0A4R7VF48</accession>
<feature type="domain" description="NAD-dependent epimerase/dehydratase" evidence="4">
    <location>
        <begin position="4"/>
        <end position="186"/>
    </location>
</feature>
<keyword evidence="3" id="KW-0520">NAD</keyword>
<proteinExistence type="inferred from homology"/>
<dbReference type="SUPFAM" id="SSF51735">
    <property type="entry name" value="NAD(P)-binding Rossmann-fold domains"/>
    <property type="match status" value="1"/>
</dbReference>
<dbReference type="Pfam" id="PF01370">
    <property type="entry name" value="Epimerase"/>
    <property type="match status" value="1"/>
</dbReference>
<evidence type="ECO:0000259" key="4">
    <source>
        <dbReference type="Pfam" id="PF01370"/>
    </source>
</evidence>
<dbReference type="PANTHER" id="PTHR43103">
    <property type="entry name" value="NUCLEOSIDE-DIPHOSPHATE-SUGAR EPIMERASE"/>
    <property type="match status" value="1"/>
</dbReference>
<dbReference type="RefSeq" id="WP_133905124.1">
    <property type="nucleotide sequence ID" value="NZ_SOCP01000009.1"/>
</dbReference>
<evidence type="ECO:0000256" key="1">
    <source>
        <dbReference type="ARBA" id="ARBA00007637"/>
    </source>
</evidence>
<comment type="caution">
    <text evidence="5">The sequence shown here is derived from an EMBL/GenBank/DDBJ whole genome shotgun (WGS) entry which is preliminary data.</text>
</comment>